<dbReference type="PANTHER" id="PTHR47723:SF19">
    <property type="entry name" value="POLYNUCLEOTIDYL TRANSFERASE, RIBONUCLEASE H-LIKE SUPERFAMILY PROTEIN"/>
    <property type="match status" value="1"/>
</dbReference>
<dbReference type="CDD" id="cd06222">
    <property type="entry name" value="RNase_H_like"/>
    <property type="match status" value="1"/>
</dbReference>
<organism evidence="2 3">
    <name type="scientific">Rhododendron griersonianum</name>
    <dbReference type="NCBI Taxonomy" id="479676"/>
    <lineage>
        <taxon>Eukaryota</taxon>
        <taxon>Viridiplantae</taxon>
        <taxon>Streptophyta</taxon>
        <taxon>Embryophyta</taxon>
        <taxon>Tracheophyta</taxon>
        <taxon>Spermatophyta</taxon>
        <taxon>Magnoliopsida</taxon>
        <taxon>eudicotyledons</taxon>
        <taxon>Gunneridae</taxon>
        <taxon>Pentapetalae</taxon>
        <taxon>asterids</taxon>
        <taxon>Ericales</taxon>
        <taxon>Ericaceae</taxon>
        <taxon>Ericoideae</taxon>
        <taxon>Rhodoreae</taxon>
        <taxon>Rhododendron</taxon>
    </lineage>
</organism>
<dbReference type="Pfam" id="PF13456">
    <property type="entry name" value="RVT_3"/>
    <property type="match status" value="1"/>
</dbReference>
<dbReference type="InterPro" id="IPR036397">
    <property type="entry name" value="RNaseH_sf"/>
</dbReference>
<dbReference type="SUPFAM" id="SSF53098">
    <property type="entry name" value="Ribonuclease H-like"/>
    <property type="match status" value="1"/>
</dbReference>
<dbReference type="InterPro" id="IPR012337">
    <property type="entry name" value="RNaseH-like_sf"/>
</dbReference>
<dbReference type="InterPro" id="IPR044730">
    <property type="entry name" value="RNase_H-like_dom_plant"/>
</dbReference>
<dbReference type="InterPro" id="IPR002156">
    <property type="entry name" value="RNaseH_domain"/>
</dbReference>
<dbReference type="PANTHER" id="PTHR47723">
    <property type="entry name" value="OS05G0353850 PROTEIN"/>
    <property type="match status" value="1"/>
</dbReference>
<evidence type="ECO:0000313" key="3">
    <source>
        <dbReference type="Proteomes" id="UP000823749"/>
    </source>
</evidence>
<comment type="caution">
    <text evidence="2">The sequence shown here is derived from an EMBL/GenBank/DDBJ whole genome shotgun (WGS) entry which is preliminary data.</text>
</comment>
<sequence>MKFLESVHLAIAFCGQLIRRGYPVALFNRTTRNVVLDCLNVCCREDKSKLWECLKTNRVVISKTPRAGDVTVISRSSWIAPQFIKMNTDGAFSLLNGESGGVVVFRGCSAHVLKDLSIRFGRLCSPRSAEFETLHIGLTEAIKLGYLTPILEMDCLPIVQAIQGKRPLLDEERKAVSSLPFHCLKDYSIVMTPREANSLADVLARTGLSGSTKMERDRALYSAHLVEQEDALRETRFRLRWPETVANERDVQQPPVVRTLVLAGEAQKEEIRDGANSTNNVSGAGIDLSSLSTVEGKVCWDLYIDGLVVGSDGNLLDAWVLPTFLSRWVEMESPTIPVPHIMVIDQYTCHIPKRNTGIPVVVTLTKVITLLFFHKWVMANTGIPKVHVAASASSDGQPEVDVSDEEFLQFDTSGVPVVFTLTKVITLVFFHKWVMANILWFIL</sequence>
<dbReference type="Gene3D" id="3.30.230.70">
    <property type="entry name" value="GHMP Kinase, N-terminal domain"/>
    <property type="match status" value="1"/>
</dbReference>
<dbReference type="InterPro" id="IPR053151">
    <property type="entry name" value="RNase_H-like"/>
</dbReference>
<name>A0AAV6KSG9_9ERIC</name>
<protein>
    <recommendedName>
        <fullName evidence="1">RNase H type-1 domain-containing protein</fullName>
    </recommendedName>
</protein>
<dbReference type="InterPro" id="IPR020568">
    <property type="entry name" value="Ribosomal_Su5_D2-typ_SF"/>
</dbReference>
<dbReference type="Proteomes" id="UP000823749">
    <property type="component" value="Chromosome 3"/>
</dbReference>
<dbReference type="SUPFAM" id="SSF54211">
    <property type="entry name" value="Ribosomal protein S5 domain 2-like"/>
    <property type="match status" value="1"/>
</dbReference>
<feature type="domain" description="RNase H type-1" evidence="1">
    <location>
        <begin position="87"/>
        <end position="205"/>
    </location>
</feature>
<dbReference type="GO" id="GO:0004523">
    <property type="term" value="F:RNA-DNA hybrid ribonuclease activity"/>
    <property type="evidence" value="ECO:0007669"/>
    <property type="project" value="InterPro"/>
</dbReference>
<evidence type="ECO:0000313" key="2">
    <source>
        <dbReference type="EMBL" id="KAG5555563.1"/>
    </source>
</evidence>
<dbReference type="InterPro" id="IPR027408">
    <property type="entry name" value="PNPase/RNase_PH_dom_sf"/>
</dbReference>
<dbReference type="EMBL" id="JACTNZ010000003">
    <property type="protein sequence ID" value="KAG5555563.1"/>
    <property type="molecule type" value="Genomic_DNA"/>
</dbReference>
<keyword evidence="3" id="KW-1185">Reference proteome</keyword>
<dbReference type="Gene3D" id="3.30.420.10">
    <property type="entry name" value="Ribonuclease H-like superfamily/Ribonuclease H"/>
    <property type="match status" value="1"/>
</dbReference>
<evidence type="ECO:0000259" key="1">
    <source>
        <dbReference type="Pfam" id="PF13456"/>
    </source>
</evidence>
<proteinExistence type="predicted"/>
<dbReference type="GO" id="GO:0003676">
    <property type="term" value="F:nucleic acid binding"/>
    <property type="evidence" value="ECO:0007669"/>
    <property type="project" value="InterPro"/>
</dbReference>
<accession>A0AAV6KSG9</accession>
<gene>
    <name evidence="2" type="ORF">RHGRI_006268</name>
</gene>
<dbReference type="AlphaFoldDB" id="A0AAV6KSG9"/>
<reference evidence="2" key="1">
    <citation type="submission" date="2020-08" db="EMBL/GenBank/DDBJ databases">
        <title>Plant Genome Project.</title>
        <authorList>
            <person name="Zhang R.-G."/>
        </authorList>
    </citation>
    <scope>NUCLEOTIDE SEQUENCE</scope>
    <source>
        <strain evidence="2">WSP0</strain>
        <tissue evidence="2">Leaf</tissue>
    </source>
</reference>